<dbReference type="EMBL" id="LJQG01000343">
    <property type="protein sequence ID" value="KPX12303.1"/>
    <property type="molecule type" value="Genomic_DNA"/>
</dbReference>
<organism evidence="1 2">
    <name type="scientific">Pseudomonas amygdali pv. dendropanacis</name>
    <dbReference type="NCBI Taxonomy" id="235272"/>
    <lineage>
        <taxon>Bacteria</taxon>
        <taxon>Pseudomonadati</taxon>
        <taxon>Pseudomonadota</taxon>
        <taxon>Gammaproteobacteria</taxon>
        <taxon>Pseudomonadales</taxon>
        <taxon>Pseudomonadaceae</taxon>
        <taxon>Pseudomonas</taxon>
        <taxon>Pseudomonas amygdali</taxon>
    </lineage>
</organism>
<protein>
    <submittedName>
        <fullName evidence="1">Uncharacterized protein</fullName>
    </submittedName>
</protein>
<dbReference type="PATRIC" id="fig|235272.12.peg.3281"/>
<name>A0A0N8RBL2_PSEA0</name>
<gene>
    <name evidence="1" type="ORF">ALO71_102801</name>
</gene>
<evidence type="ECO:0000313" key="1">
    <source>
        <dbReference type="EMBL" id="KPX12303.1"/>
    </source>
</evidence>
<reference evidence="1 2" key="1">
    <citation type="submission" date="2015-09" db="EMBL/GenBank/DDBJ databases">
        <title>Genome announcement of multiple Pseudomonas syringae strains.</title>
        <authorList>
            <person name="Thakur S."/>
            <person name="Wang P.W."/>
            <person name="Gong Y."/>
            <person name="Weir B.S."/>
            <person name="Guttman D.S."/>
        </authorList>
    </citation>
    <scope>NUCLEOTIDE SEQUENCE [LARGE SCALE GENOMIC DNA]</scope>
    <source>
        <strain evidence="1 2">ICMP9150</strain>
    </source>
</reference>
<dbReference type="AlphaFoldDB" id="A0A0N8RBL2"/>
<comment type="caution">
    <text evidence="1">The sequence shown here is derived from an EMBL/GenBank/DDBJ whole genome shotgun (WGS) entry which is preliminary data.</text>
</comment>
<evidence type="ECO:0000313" key="2">
    <source>
        <dbReference type="Proteomes" id="UP000050346"/>
    </source>
</evidence>
<sequence>MRLDPADPRRFAMTRLQLQIGICSQIVSKRSQLRVEVMTNPDCLL</sequence>
<dbReference type="Proteomes" id="UP000050346">
    <property type="component" value="Unassembled WGS sequence"/>
</dbReference>
<proteinExistence type="predicted"/>
<accession>A0A0N8RBL2</accession>